<keyword evidence="3" id="KW-1185">Reference proteome</keyword>
<protein>
    <submittedName>
        <fullName evidence="2">Transcriptional regulator, XRE family</fullName>
    </submittedName>
</protein>
<accession>D1A3M8</accession>
<name>D1A3M8_THECD</name>
<dbReference type="PROSITE" id="PS50943">
    <property type="entry name" value="HTH_CROC1"/>
    <property type="match status" value="1"/>
</dbReference>
<sequence>MRDRSTEPVDPNLPVGKRIQYYRTKRGMSCEVLGGLVGKTGRWVRAVESGRLQTPKLPVLLAIAEALKIRDLGQLLGGQPMPTSTFRGPGHPALPAVRDAINAIGVPDTAPPRLDHLAARVAAAWRARHAAPDHRTVLGGLLPELIRDARHAAYAYGGDDRRRALALLAEVYNLTQFFVAYQPDSGLLWRVAERALLTAQEAEEPRTIGGAVWLLAEAHRDAGDLDAAEQVIRDGMELLRPRLEQGGDDLRAMWGALHAAAAYTAARAGQKGTAWGWWDRAEEIARSLSADHYDPLTSFSRVVMGAHAVTLAVELRQSGESRRQAARHAAAAIPSQPRRGRHLVEVARAWQTAGDHAAAVDALADGYATAPETIRFNGYARQMITEYAGKPGPLRAPARDLAERVGLLV</sequence>
<dbReference type="InterPro" id="IPR010982">
    <property type="entry name" value="Lambda_DNA-bd_dom_sf"/>
</dbReference>
<dbReference type="Gene3D" id="1.10.260.40">
    <property type="entry name" value="lambda repressor-like DNA-binding domains"/>
    <property type="match status" value="1"/>
</dbReference>
<dbReference type="EMBL" id="CP001738">
    <property type="protein sequence ID" value="ACY96153.1"/>
    <property type="molecule type" value="Genomic_DNA"/>
</dbReference>
<reference evidence="2 3" key="1">
    <citation type="journal article" date="2011" name="Stand. Genomic Sci.">
        <title>Complete genome sequence of Thermomonospora curvata type strain (B9).</title>
        <authorList>
            <person name="Chertkov O."/>
            <person name="Sikorski J."/>
            <person name="Nolan M."/>
            <person name="Lapidus A."/>
            <person name="Lucas S."/>
            <person name="Del Rio T.G."/>
            <person name="Tice H."/>
            <person name="Cheng J.F."/>
            <person name="Goodwin L."/>
            <person name="Pitluck S."/>
            <person name="Liolios K."/>
            <person name="Ivanova N."/>
            <person name="Mavromatis K."/>
            <person name="Mikhailova N."/>
            <person name="Ovchinnikova G."/>
            <person name="Pati A."/>
            <person name="Chen A."/>
            <person name="Palaniappan K."/>
            <person name="Djao O.D."/>
            <person name="Land M."/>
            <person name="Hauser L."/>
            <person name="Chang Y.J."/>
            <person name="Jeffries C.D."/>
            <person name="Brettin T."/>
            <person name="Han C."/>
            <person name="Detter J.C."/>
            <person name="Rohde M."/>
            <person name="Goker M."/>
            <person name="Woyke T."/>
            <person name="Bristow J."/>
            <person name="Eisen J.A."/>
            <person name="Markowitz V."/>
            <person name="Hugenholtz P."/>
            <person name="Klenk H.P."/>
            <person name="Kyrpides N.C."/>
        </authorList>
    </citation>
    <scope>NUCLEOTIDE SEQUENCE [LARGE SCALE GENOMIC DNA]</scope>
    <source>
        <strain evidence="3">ATCC 19995 / DSM 43183 / JCM 3096 / KCTC 9072 / NBRC 15933 / NCIMB 10081 / Henssen B9</strain>
    </source>
</reference>
<organism evidence="2 3">
    <name type="scientific">Thermomonospora curvata (strain ATCC 19995 / DSM 43183 / JCM 3096 / KCTC 9072 / NBRC 15933 / NCIMB 10081 / Henssen B9)</name>
    <dbReference type="NCBI Taxonomy" id="471852"/>
    <lineage>
        <taxon>Bacteria</taxon>
        <taxon>Bacillati</taxon>
        <taxon>Actinomycetota</taxon>
        <taxon>Actinomycetes</taxon>
        <taxon>Streptosporangiales</taxon>
        <taxon>Thermomonosporaceae</taxon>
        <taxon>Thermomonospora</taxon>
    </lineage>
</organism>
<dbReference type="SMART" id="SM00530">
    <property type="entry name" value="HTH_XRE"/>
    <property type="match status" value="1"/>
</dbReference>
<dbReference type="Pfam" id="PF13560">
    <property type="entry name" value="HTH_31"/>
    <property type="match status" value="1"/>
</dbReference>
<proteinExistence type="predicted"/>
<dbReference type="GO" id="GO:0003677">
    <property type="term" value="F:DNA binding"/>
    <property type="evidence" value="ECO:0007669"/>
    <property type="project" value="InterPro"/>
</dbReference>
<evidence type="ECO:0000313" key="2">
    <source>
        <dbReference type="EMBL" id="ACY96153.1"/>
    </source>
</evidence>
<dbReference type="HOGENOM" id="CLU_033540_1_1_11"/>
<dbReference type="Proteomes" id="UP000001918">
    <property type="component" value="Chromosome"/>
</dbReference>
<dbReference type="SUPFAM" id="SSF47413">
    <property type="entry name" value="lambda repressor-like DNA-binding domains"/>
    <property type="match status" value="1"/>
</dbReference>
<dbReference type="eggNOG" id="COG1396">
    <property type="taxonomic scope" value="Bacteria"/>
</dbReference>
<dbReference type="STRING" id="471852.Tcur_0556"/>
<dbReference type="OrthoDB" id="3504495at2"/>
<dbReference type="AlphaFoldDB" id="D1A3M8"/>
<gene>
    <name evidence="2" type="ordered locus">Tcur_0556</name>
</gene>
<dbReference type="RefSeq" id="WP_012850937.1">
    <property type="nucleotide sequence ID" value="NC_013510.1"/>
</dbReference>
<feature type="domain" description="HTH cro/C1-type" evidence="1">
    <location>
        <begin position="19"/>
        <end position="75"/>
    </location>
</feature>
<evidence type="ECO:0000259" key="1">
    <source>
        <dbReference type="PROSITE" id="PS50943"/>
    </source>
</evidence>
<dbReference type="InterPro" id="IPR001387">
    <property type="entry name" value="Cro/C1-type_HTH"/>
</dbReference>
<dbReference type="CDD" id="cd00093">
    <property type="entry name" value="HTH_XRE"/>
    <property type="match status" value="1"/>
</dbReference>
<dbReference type="KEGG" id="tcu:Tcur_0556"/>
<evidence type="ECO:0000313" key="3">
    <source>
        <dbReference type="Proteomes" id="UP000001918"/>
    </source>
</evidence>